<dbReference type="InterPro" id="IPR019734">
    <property type="entry name" value="TPR_rpt"/>
</dbReference>
<evidence type="ECO:0000256" key="5">
    <source>
        <dbReference type="ARBA" id="ARBA00023212"/>
    </source>
</evidence>
<dbReference type="Pfam" id="PF13424">
    <property type="entry name" value="TPR_12"/>
    <property type="match status" value="1"/>
</dbReference>
<sequence length="383" mass="44232">MFRLGIQKSEEAIENSLTGHKKIKIGSAGAKGFVKQMDDLIFIYFVKSNKTSILQQILHCLAEQKWKTTYSEEVRNLARNGITYLDERSKFWHQEKPVYARMKAGRLKPLIKPQLTKTQRCPEINKVLNRLHHIDKLQRAHQHELAVKHAENLLHEVKTWDSSQISNYYEILANIYSMLGLSNLELGNYTESLEAHQAAYDLGQENNLSEVISHSMDNMGRVYAKKGDYDSAIKIWEEKLEKCTDELDVIWLCYELGRCYLELQKPNKSFEYGEKGLDIACSMNDKLWQLNINVLIGQSNLQLKKRLDAQTAFTTAYELAKELEAHDAEKAILEVIDELQSTDREMDTYALTDTEDNVRSEDSLISRSKNQSPYQTNIQSTEE</sequence>
<evidence type="ECO:0000256" key="6">
    <source>
        <dbReference type="ARBA" id="ARBA00023273"/>
    </source>
</evidence>
<keyword evidence="12" id="KW-1185">Reference proteome</keyword>
<keyword evidence="2" id="KW-0963">Cytoplasm</keyword>
<evidence type="ECO:0000256" key="4">
    <source>
        <dbReference type="ARBA" id="ARBA00022803"/>
    </source>
</evidence>
<comment type="subcellular location">
    <subcellularLocation>
        <location evidence="1">Cytoplasm</location>
        <location evidence="1">Cytoskeleton</location>
        <location evidence="1">Cilium axoneme</location>
    </subcellularLocation>
</comment>
<dbReference type="STRING" id="6184.A0A430QPW0"/>
<evidence type="ECO:0000256" key="7">
    <source>
        <dbReference type="ARBA" id="ARBA00034139"/>
    </source>
</evidence>
<keyword evidence="3" id="KW-0677">Repeat</keyword>
<comment type="caution">
    <text evidence="11">The sequence shown here is derived from an EMBL/GenBank/DDBJ whole genome shotgun (WGS) entry which is preliminary data.</text>
</comment>
<name>A0A430QPW0_SCHBO</name>
<protein>
    <recommendedName>
        <fullName evidence="7">Outer dynein arm-docking complex subunit 4</fullName>
    </recommendedName>
    <alternativeName>
        <fullName evidence="8">Tetratricopeptide repeat protein 25</fullName>
    </alternativeName>
</protein>
<evidence type="ECO:0000256" key="9">
    <source>
        <dbReference type="PROSITE-ProRule" id="PRU00339"/>
    </source>
</evidence>
<dbReference type="SMART" id="SM00028">
    <property type="entry name" value="TPR"/>
    <property type="match status" value="3"/>
</dbReference>
<feature type="compositionally biased region" description="Polar residues" evidence="10">
    <location>
        <begin position="365"/>
        <end position="383"/>
    </location>
</feature>
<reference evidence="11 12" key="1">
    <citation type="journal article" date="2019" name="PLoS Pathog.">
        <title>Genome sequence of the bovine parasite Schistosoma bovis Tanzania.</title>
        <authorList>
            <person name="Oey H."/>
            <person name="Zakrzewski M."/>
            <person name="Gobert G."/>
            <person name="Gravermann K."/>
            <person name="Stoye J."/>
            <person name="Jones M."/>
            <person name="Mcmanus D."/>
            <person name="Krause L."/>
        </authorList>
    </citation>
    <scope>NUCLEOTIDE SEQUENCE [LARGE SCALE GENOMIC DNA]</scope>
    <source>
        <strain evidence="11 12">TAN1997</strain>
    </source>
</reference>
<keyword evidence="6" id="KW-0966">Cell projection</keyword>
<accession>A0A430QPW0</accession>
<proteinExistence type="predicted"/>
<feature type="repeat" description="TPR" evidence="9">
    <location>
        <begin position="173"/>
        <end position="206"/>
    </location>
</feature>
<dbReference type="Gene3D" id="1.25.40.10">
    <property type="entry name" value="Tetratricopeptide repeat domain"/>
    <property type="match status" value="1"/>
</dbReference>
<evidence type="ECO:0000256" key="2">
    <source>
        <dbReference type="ARBA" id="ARBA00022490"/>
    </source>
</evidence>
<evidence type="ECO:0000256" key="1">
    <source>
        <dbReference type="ARBA" id="ARBA00004430"/>
    </source>
</evidence>
<evidence type="ECO:0000256" key="8">
    <source>
        <dbReference type="ARBA" id="ARBA00034143"/>
    </source>
</evidence>
<dbReference type="PANTHER" id="PTHR23040:SF1">
    <property type="entry name" value="OUTER DYNEIN ARM-DOCKING COMPLEX SUBUNIT 4"/>
    <property type="match status" value="1"/>
</dbReference>
<feature type="repeat" description="TPR" evidence="9">
    <location>
        <begin position="213"/>
        <end position="246"/>
    </location>
</feature>
<organism evidence="11 12">
    <name type="scientific">Schistosoma bovis</name>
    <name type="common">Blood fluke</name>
    <dbReference type="NCBI Taxonomy" id="6184"/>
    <lineage>
        <taxon>Eukaryota</taxon>
        <taxon>Metazoa</taxon>
        <taxon>Spiralia</taxon>
        <taxon>Lophotrochozoa</taxon>
        <taxon>Platyhelminthes</taxon>
        <taxon>Trematoda</taxon>
        <taxon>Digenea</taxon>
        <taxon>Strigeidida</taxon>
        <taxon>Schistosomatoidea</taxon>
        <taxon>Schistosomatidae</taxon>
        <taxon>Schistosoma</taxon>
    </lineage>
</organism>
<evidence type="ECO:0000256" key="10">
    <source>
        <dbReference type="SAM" id="MobiDB-lite"/>
    </source>
</evidence>
<dbReference type="Proteomes" id="UP000290809">
    <property type="component" value="Unassembled WGS sequence"/>
</dbReference>
<evidence type="ECO:0000313" key="11">
    <source>
        <dbReference type="EMBL" id="RTG89726.1"/>
    </source>
</evidence>
<keyword evidence="4 9" id="KW-0802">TPR repeat</keyword>
<evidence type="ECO:0000313" key="12">
    <source>
        <dbReference type="Proteomes" id="UP000290809"/>
    </source>
</evidence>
<dbReference type="InterPro" id="IPR011990">
    <property type="entry name" value="TPR-like_helical_dom_sf"/>
</dbReference>
<dbReference type="PANTHER" id="PTHR23040">
    <property type="match status" value="1"/>
</dbReference>
<evidence type="ECO:0000256" key="3">
    <source>
        <dbReference type="ARBA" id="ARBA00022737"/>
    </source>
</evidence>
<dbReference type="PROSITE" id="PS50005">
    <property type="entry name" value="TPR"/>
    <property type="match status" value="2"/>
</dbReference>
<gene>
    <name evidence="11" type="ORF">DC041_0002997</name>
</gene>
<feature type="region of interest" description="Disordered" evidence="10">
    <location>
        <begin position="350"/>
        <end position="383"/>
    </location>
</feature>
<dbReference type="InterPro" id="IPR040111">
    <property type="entry name" value="ODAD4"/>
</dbReference>
<dbReference type="AlphaFoldDB" id="A0A430QPW0"/>
<dbReference type="GO" id="GO:0005930">
    <property type="term" value="C:axoneme"/>
    <property type="evidence" value="ECO:0007669"/>
    <property type="project" value="UniProtKB-SubCell"/>
</dbReference>
<dbReference type="EMBL" id="QMKO01001486">
    <property type="protein sequence ID" value="RTG89726.1"/>
    <property type="molecule type" value="Genomic_DNA"/>
</dbReference>
<keyword evidence="5" id="KW-0206">Cytoskeleton</keyword>
<dbReference type="SUPFAM" id="SSF48452">
    <property type="entry name" value="TPR-like"/>
    <property type="match status" value="1"/>
</dbReference>